<evidence type="ECO:0000256" key="8">
    <source>
        <dbReference type="SAM" id="Phobius"/>
    </source>
</evidence>
<keyword evidence="8" id="KW-0812">Transmembrane</keyword>
<comment type="similarity">
    <text evidence="2 6">Belongs to the UDP-glycosyltransferase family.</text>
</comment>
<dbReference type="PROSITE" id="PS00375">
    <property type="entry name" value="UDPGT"/>
    <property type="match status" value="1"/>
</dbReference>
<reference evidence="9 10" key="1">
    <citation type="journal article" date="2023" name="Mol. Ecol. Resour.">
        <title>Chromosome-level genome assembly of a triploid poplar Populus alba 'Berolinensis'.</title>
        <authorList>
            <person name="Chen S."/>
            <person name="Yu Y."/>
            <person name="Wang X."/>
            <person name="Wang S."/>
            <person name="Zhang T."/>
            <person name="Zhou Y."/>
            <person name="He R."/>
            <person name="Meng N."/>
            <person name="Wang Y."/>
            <person name="Liu W."/>
            <person name="Liu Z."/>
            <person name="Liu J."/>
            <person name="Guo Q."/>
            <person name="Huang H."/>
            <person name="Sederoff R.R."/>
            <person name="Wang G."/>
            <person name="Qu G."/>
            <person name="Chen S."/>
        </authorList>
    </citation>
    <scope>NUCLEOTIDE SEQUENCE [LARGE SCALE GENOMIC DNA]</scope>
    <source>
        <strain evidence="9">SC-2020</strain>
    </source>
</reference>
<dbReference type="GO" id="GO:0047213">
    <property type="term" value="F:anthocyanidin 3-O-glucosyltransferase activity"/>
    <property type="evidence" value="ECO:0007669"/>
    <property type="project" value="UniProtKB-EC"/>
</dbReference>
<dbReference type="Proteomes" id="UP001164929">
    <property type="component" value="Chromosome 16"/>
</dbReference>
<dbReference type="InterPro" id="IPR035595">
    <property type="entry name" value="UDP_glycos_trans_CS"/>
</dbReference>
<comment type="pathway">
    <text evidence="1">Pigment biosynthesis; anthocyanin biosynthesis.</text>
</comment>
<evidence type="ECO:0000256" key="6">
    <source>
        <dbReference type="RuleBase" id="RU003718"/>
    </source>
</evidence>
<evidence type="ECO:0000256" key="2">
    <source>
        <dbReference type="ARBA" id="ARBA00009995"/>
    </source>
</evidence>
<evidence type="ECO:0000313" key="10">
    <source>
        <dbReference type="Proteomes" id="UP001164929"/>
    </source>
</evidence>
<evidence type="ECO:0000256" key="7">
    <source>
        <dbReference type="RuleBase" id="RU362057"/>
    </source>
</evidence>
<feature type="transmembrane region" description="Helical" evidence="8">
    <location>
        <begin position="36"/>
        <end position="61"/>
    </location>
</feature>
<dbReference type="Pfam" id="PF00201">
    <property type="entry name" value="UDPGT"/>
    <property type="match status" value="1"/>
</dbReference>
<keyword evidence="8" id="KW-0472">Membrane</keyword>
<keyword evidence="10" id="KW-1185">Reference proteome</keyword>
<evidence type="ECO:0000256" key="5">
    <source>
        <dbReference type="ARBA" id="ARBA00047606"/>
    </source>
</evidence>
<keyword evidence="4 6" id="KW-0808">Transferase</keyword>
<dbReference type="PANTHER" id="PTHR48048">
    <property type="entry name" value="GLYCOSYLTRANSFERASE"/>
    <property type="match status" value="1"/>
</dbReference>
<gene>
    <name evidence="9" type="ORF">NC653_035818</name>
</gene>
<dbReference type="PANTHER" id="PTHR48048:SF45">
    <property type="entry name" value="GLYCOSYLTRANSFERASE"/>
    <property type="match status" value="1"/>
</dbReference>
<accession>A0AAD6LII2</accession>
<evidence type="ECO:0000313" key="9">
    <source>
        <dbReference type="EMBL" id="KAJ6967706.1"/>
    </source>
</evidence>
<dbReference type="InterPro" id="IPR050481">
    <property type="entry name" value="UDP-glycosyltransf_plant"/>
</dbReference>
<comment type="caution">
    <text evidence="9">The sequence shown here is derived from an EMBL/GenBank/DDBJ whole genome shotgun (WGS) entry which is preliminary data.</text>
</comment>
<dbReference type="FunFam" id="3.40.50.2000:FF:000080">
    <property type="entry name" value="Glycosyltransferase"/>
    <property type="match status" value="1"/>
</dbReference>
<dbReference type="AlphaFoldDB" id="A0AAD6LII2"/>
<dbReference type="SUPFAM" id="SSF53756">
    <property type="entry name" value="UDP-Glycosyltransferase/glycogen phosphorylase"/>
    <property type="match status" value="1"/>
</dbReference>
<feature type="transmembrane region" description="Helical" evidence="8">
    <location>
        <begin position="176"/>
        <end position="193"/>
    </location>
</feature>
<comment type="catalytic activity">
    <reaction evidence="5">
        <text>an anthocyanidin + UDP-alpha-D-glucose + H(+) = an anthocyanidin 3-O-beta-D-glucoside + UDP</text>
        <dbReference type="Rhea" id="RHEA:20093"/>
        <dbReference type="ChEBI" id="CHEBI:15378"/>
        <dbReference type="ChEBI" id="CHEBI:16307"/>
        <dbReference type="ChEBI" id="CHEBI:58223"/>
        <dbReference type="ChEBI" id="CHEBI:58885"/>
        <dbReference type="ChEBI" id="CHEBI:143576"/>
        <dbReference type="EC" id="2.4.1.115"/>
    </reaction>
</comment>
<dbReference type="EC" id="2.4.1.-" evidence="7"/>
<evidence type="ECO:0000256" key="3">
    <source>
        <dbReference type="ARBA" id="ARBA00022676"/>
    </source>
</evidence>
<proteinExistence type="inferred from homology"/>
<organism evidence="9 10">
    <name type="scientific">Populus alba x Populus x berolinensis</name>
    <dbReference type="NCBI Taxonomy" id="444605"/>
    <lineage>
        <taxon>Eukaryota</taxon>
        <taxon>Viridiplantae</taxon>
        <taxon>Streptophyta</taxon>
        <taxon>Embryophyta</taxon>
        <taxon>Tracheophyta</taxon>
        <taxon>Spermatophyta</taxon>
        <taxon>Magnoliopsida</taxon>
        <taxon>eudicotyledons</taxon>
        <taxon>Gunneridae</taxon>
        <taxon>Pentapetalae</taxon>
        <taxon>rosids</taxon>
        <taxon>fabids</taxon>
        <taxon>Malpighiales</taxon>
        <taxon>Salicaceae</taxon>
        <taxon>Saliceae</taxon>
        <taxon>Populus</taxon>
    </lineage>
</organism>
<evidence type="ECO:0000256" key="1">
    <source>
        <dbReference type="ARBA" id="ARBA00004935"/>
    </source>
</evidence>
<dbReference type="EMBL" id="JAQIZT010000016">
    <property type="protein sequence ID" value="KAJ6967706.1"/>
    <property type="molecule type" value="Genomic_DNA"/>
</dbReference>
<name>A0AAD6LII2_9ROSI</name>
<keyword evidence="8" id="KW-1133">Transmembrane helix</keyword>
<evidence type="ECO:0000256" key="4">
    <source>
        <dbReference type="ARBA" id="ARBA00022679"/>
    </source>
</evidence>
<dbReference type="FunFam" id="3.40.50.2000:FF:000056">
    <property type="entry name" value="Glycosyltransferase"/>
    <property type="match status" value="1"/>
</dbReference>
<keyword evidence="3 6" id="KW-0328">Glycosyltransferase</keyword>
<protein>
    <recommendedName>
        <fullName evidence="7">Glycosyltransferase</fullName>
        <ecNumber evidence="7">2.4.1.-</ecNumber>
    </recommendedName>
</protein>
<dbReference type="Gene3D" id="3.40.50.2000">
    <property type="entry name" value="Glycogen Phosphorylase B"/>
    <property type="match status" value="2"/>
</dbReference>
<dbReference type="InterPro" id="IPR002213">
    <property type="entry name" value="UDP_glucos_trans"/>
</dbReference>
<dbReference type="CDD" id="cd03784">
    <property type="entry name" value="GT1_Gtf-like"/>
    <property type="match status" value="1"/>
</dbReference>
<sequence>MVLDGATFLSSLTAVSQLQCLDLAQELHGAFVIKNLAVLPVMMLIAVIVTYSGVGHLVPAVEIAKLMVKRDDRLSITVLVMKRPPLDTKINRYIESVSPSISDHIQFVDLPNDEKTSSGINFLSSFIESQKPHVKNAVFKLVQSGSSSESPQLAGFVVGMFCTTMIDVANEFGVPSYVFFASSAAALSLMLYMQALNDEKNVDTTEFKDSDAEFMLPGIVNPVPAKVLPSVVFNKDWHPIYFGNARRFKEAEGIMVNTYVELESQVINAFSDGKTPPLYPIGPILNLKGDGHDVGSAETNKNKDIMEWLDDQPPSSVVFLCFGSMGSFSEEQLKEIASALEQSGYRFLWSVRQPPPKGKMGFPTDYANPEEAVPTGFLDRTAGTGKVIGWAPQVAILAHPAIGGFVSHCGWNSILESLWFGVPIAAWPLFSEQQLNAFEMMIELGLATEIKMDYRKDFRAENEVIVSADIIEKGIMSVMEQDSEVRKKVKAMSEMGKKALLDGGSSHSILGRLIEDMMNNLK</sequence>